<dbReference type="STRING" id="683125.SAMN05660206_11180"/>
<dbReference type="RefSeq" id="WP_244525911.1">
    <property type="nucleotide sequence ID" value="NZ_FOZZ01000011.1"/>
</dbReference>
<dbReference type="EMBL" id="FOZZ01000011">
    <property type="protein sequence ID" value="SFT08818.1"/>
    <property type="molecule type" value="Genomic_DNA"/>
</dbReference>
<keyword evidence="2" id="KW-1185">Reference proteome</keyword>
<name>A0A1I6V509_9SPHI</name>
<evidence type="ECO:0000313" key="2">
    <source>
        <dbReference type="Proteomes" id="UP000198785"/>
    </source>
</evidence>
<accession>A0A1I6V509</accession>
<dbReference type="AlphaFoldDB" id="A0A1I6V509"/>
<evidence type="ECO:0008006" key="3">
    <source>
        <dbReference type="Google" id="ProtNLM"/>
    </source>
</evidence>
<protein>
    <recommendedName>
        <fullName evidence="3">Luciferase-like monooxygenase</fullName>
    </recommendedName>
</protein>
<dbReference type="Proteomes" id="UP000198785">
    <property type="component" value="Unassembled WGS sequence"/>
</dbReference>
<sequence length="109" mass="12404">MEKAGHQREPRVSVSRSIFALTNDQDRYYFGNETNRTDKVGMIEADRRSIFGRSYAAEPDVLIRELAMDEAIREADTILLTIPNTLGVDYNVHILSAILEHVAPDLGWR</sequence>
<evidence type="ECO:0000313" key="1">
    <source>
        <dbReference type="EMBL" id="SFT08818.1"/>
    </source>
</evidence>
<proteinExistence type="predicted"/>
<organism evidence="1 2">
    <name type="scientific">Sphingobacterium wenxiniae</name>
    <dbReference type="NCBI Taxonomy" id="683125"/>
    <lineage>
        <taxon>Bacteria</taxon>
        <taxon>Pseudomonadati</taxon>
        <taxon>Bacteroidota</taxon>
        <taxon>Sphingobacteriia</taxon>
        <taxon>Sphingobacteriales</taxon>
        <taxon>Sphingobacteriaceae</taxon>
        <taxon>Sphingobacterium</taxon>
    </lineage>
</organism>
<reference evidence="1 2" key="1">
    <citation type="submission" date="2016-10" db="EMBL/GenBank/DDBJ databases">
        <authorList>
            <person name="de Groot N.N."/>
        </authorList>
    </citation>
    <scope>NUCLEOTIDE SEQUENCE [LARGE SCALE GENOMIC DNA]</scope>
    <source>
        <strain evidence="1 2">DSM 22789</strain>
    </source>
</reference>
<gene>
    <name evidence="1" type="ORF">SAMN05660206_11180</name>
</gene>
<dbReference type="InterPro" id="IPR036661">
    <property type="entry name" value="Luciferase-like_sf"/>
</dbReference>
<dbReference type="SUPFAM" id="SSF51679">
    <property type="entry name" value="Bacterial luciferase-like"/>
    <property type="match status" value="1"/>
</dbReference>
<dbReference type="GO" id="GO:0016705">
    <property type="term" value="F:oxidoreductase activity, acting on paired donors, with incorporation or reduction of molecular oxygen"/>
    <property type="evidence" value="ECO:0007669"/>
    <property type="project" value="InterPro"/>
</dbReference>